<gene>
    <name evidence="1" type="ORF">PPENT_87.1.T0570065</name>
</gene>
<protein>
    <submittedName>
        <fullName evidence="1">Uncharacterized protein</fullName>
    </submittedName>
</protein>
<organism evidence="1 2">
    <name type="scientific">Paramecium pentaurelia</name>
    <dbReference type="NCBI Taxonomy" id="43138"/>
    <lineage>
        <taxon>Eukaryota</taxon>
        <taxon>Sar</taxon>
        <taxon>Alveolata</taxon>
        <taxon>Ciliophora</taxon>
        <taxon>Intramacronucleata</taxon>
        <taxon>Oligohymenophorea</taxon>
        <taxon>Peniculida</taxon>
        <taxon>Parameciidae</taxon>
        <taxon>Paramecium</taxon>
    </lineage>
</organism>
<evidence type="ECO:0000313" key="1">
    <source>
        <dbReference type="EMBL" id="CAD8172382.1"/>
    </source>
</evidence>
<accession>A0A8S1V9B9</accession>
<keyword evidence="2" id="KW-1185">Reference proteome</keyword>
<dbReference type="AlphaFoldDB" id="A0A8S1V9B9"/>
<evidence type="ECO:0000313" key="2">
    <source>
        <dbReference type="Proteomes" id="UP000689195"/>
    </source>
</evidence>
<sequence length="182" mass="21544">MQTTCNSRPYVQDYGVEVQGKAGDLYGRRYIEKLDWILQRTWHTTEDLCDHGMDQKKNGFNAMIFIDFSSSYNTVNMERLYQVMKLCRLLKGNKQIFLQARTQKRCILNLDLNKGHESHHFRSKFIDCFLIEVKHITDNEIDILAYADQCFLHKNIKTSMSLFTKYAQQKQGQRLLFNKSEI</sequence>
<dbReference type="Proteomes" id="UP000689195">
    <property type="component" value="Unassembled WGS sequence"/>
</dbReference>
<comment type="caution">
    <text evidence="1">The sequence shown here is derived from an EMBL/GenBank/DDBJ whole genome shotgun (WGS) entry which is preliminary data.</text>
</comment>
<dbReference type="EMBL" id="CAJJDO010000057">
    <property type="protein sequence ID" value="CAD8172382.1"/>
    <property type="molecule type" value="Genomic_DNA"/>
</dbReference>
<name>A0A8S1V9B9_9CILI</name>
<proteinExistence type="predicted"/>
<reference evidence="1" key="1">
    <citation type="submission" date="2021-01" db="EMBL/GenBank/DDBJ databases">
        <authorList>
            <consortium name="Genoscope - CEA"/>
            <person name="William W."/>
        </authorList>
    </citation>
    <scope>NUCLEOTIDE SEQUENCE</scope>
</reference>